<dbReference type="Pfam" id="PF01381">
    <property type="entry name" value="HTH_3"/>
    <property type="match status" value="1"/>
</dbReference>
<reference evidence="2 4" key="1">
    <citation type="submission" date="2019-08" db="EMBL/GenBank/DDBJ databases">
        <title>Comparative genome analysis confer to the adaptation heavy metal polluted environment.</title>
        <authorList>
            <person name="Li Y."/>
        </authorList>
    </citation>
    <scope>NUCLEOTIDE SEQUENCE [LARGE SCALE GENOMIC DNA]</scope>
    <source>
        <strain evidence="2 4">P2</strain>
    </source>
</reference>
<evidence type="ECO:0000313" key="4">
    <source>
        <dbReference type="Proteomes" id="UP000250557"/>
    </source>
</evidence>
<gene>
    <name evidence="2" type="ORF">DIU31_021550</name>
    <name evidence="3" type="ORF">J3L21_05930</name>
</gene>
<dbReference type="InterPro" id="IPR001387">
    <property type="entry name" value="Cro/C1-type_HTH"/>
</dbReference>
<dbReference type="SUPFAM" id="SSF47413">
    <property type="entry name" value="lambda repressor-like DNA-binding domains"/>
    <property type="match status" value="1"/>
</dbReference>
<protein>
    <submittedName>
        <fullName evidence="2">Helix-turn-helix transcriptional regulator</fullName>
    </submittedName>
</protein>
<dbReference type="Gene3D" id="1.10.260.40">
    <property type="entry name" value="lambda repressor-like DNA-binding domains"/>
    <property type="match status" value="1"/>
</dbReference>
<dbReference type="AlphaFoldDB" id="A0AAE6JHV2"/>
<dbReference type="Proteomes" id="UP000250557">
    <property type="component" value="Chromosome"/>
</dbReference>
<keyword evidence="5" id="KW-1185">Reference proteome</keyword>
<evidence type="ECO:0000313" key="2">
    <source>
        <dbReference type="EMBL" id="QEM05967.1"/>
    </source>
</evidence>
<reference evidence="3 5" key="2">
    <citation type="submission" date="2021-03" db="EMBL/GenBank/DDBJ databases">
        <title>Mucilaginibacter strains isolated from gold and copper mining confer multi heavy-metal resistance.</title>
        <authorList>
            <person name="Li Y."/>
        </authorList>
    </citation>
    <scope>NUCLEOTIDE SEQUENCE [LARGE SCALE GENOMIC DNA]</scope>
    <source>
        <strain evidence="3 5">P2-4</strain>
    </source>
</reference>
<dbReference type="CDD" id="cd00093">
    <property type="entry name" value="HTH_XRE"/>
    <property type="match status" value="1"/>
</dbReference>
<evidence type="ECO:0000313" key="3">
    <source>
        <dbReference type="EMBL" id="QTE51509.1"/>
    </source>
</evidence>
<dbReference type="Proteomes" id="UP000663940">
    <property type="component" value="Chromosome"/>
</dbReference>
<dbReference type="SMART" id="SM00530">
    <property type="entry name" value="HTH_XRE"/>
    <property type="match status" value="1"/>
</dbReference>
<dbReference type="RefSeq" id="WP_112658313.1">
    <property type="nucleotide sequence ID" value="NZ_CP043451.1"/>
</dbReference>
<accession>A0AAE6JHV2</accession>
<dbReference type="EMBL" id="CP071880">
    <property type="protein sequence ID" value="QTE51509.1"/>
    <property type="molecule type" value="Genomic_DNA"/>
</dbReference>
<organism evidence="2 4">
    <name type="scientific">Mucilaginibacter rubeus</name>
    <dbReference type="NCBI Taxonomy" id="2027860"/>
    <lineage>
        <taxon>Bacteria</taxon>
        <taxon>Pseudomonadati</taxon>
        <taxon>Bacteroidota</taxon>
        <taxon>Sphingobacteriia</taxon>
        <taxon>Sphingobacteriales</taxon>
        <taxon>Sphingobacteriaceae</taxon>
        <taxon>Mucilaginibacter</taxon>
    </lineage>
</organism>
<name>A0AAE6JHV2_9SPHI</name>
<feature type="domain" description="HTH cro/C1-type" evidence="1">
    <location>
        <begin position="5"/>
        <end position="59"/>
    </location>
</feature>
<dbReference type="PROSITE" id="PS50943">
    <property type="entry name" value="HTH_CROC1"/>
    <property type="match status" value="1"/>
</dbReference>
<sequence length="141" mass="16198">MNSVLYIARKAKGFTEGQLARLLNMDEKTYVELENEVRLLDKDTCLKLRKIFDIPADYFYISIKREATLRANTMKDVLSLLKLPGAGLLPPEIHVKMVAMGTEALMAHQELYAAYHEIDILKRENAAIRDLYTALIEEKRL</sequence>
<proteinExistence type="predicted"/>
<dbReference type="InterPro" id="IPR010982">
    <property type="entry name" value="Lambda_DNA-bd_dom_sf"/>
</dbReference>
<evidence type="ECO:0000259" key="1">
    <source>
        <dbReference type="PROSITE" id="PS50943"/>
    </source>
</evidence>
<dbReference type="GO" id="GO:0003677">
    <property type="term" value="F:DNA binding"/>
    <property type="evidence" value="ECO:0007669"/>
    <property type="project" value="InterPro"/>
</dbReference>
<evidence type="ECO:0000313" key="5">
    <source>
        <dbReference type="Proteomes" id="UP000663940"/>
    </source>
</evidence>
<dbReference type="EMBL" id="CP043451">
    <property type="protein sequence ID" value="QEM05967.1"/>
    <property type="molecule type" value="Genomic_DNA"/>
</dbReference>